<protein>
    <submittedName>
        <fullName evidence="2">Uncharacterized protein</fullName>
    </submittedName>
</protein>
<dbReference type="AlphaFoldDB" id="A0A5E4NF70"/>
<name>A0A5E4NF70_9HEMI</name>
<evidence type="ECO:0000313" key="3">
    <source>
        <dbReference type="Proteomes" id="UP000325440"/>
    </source>
</evidence>
<dbReference type="Proteomes" id="UP000325440">
    <property type="component" value="Unassembled WGS sequence"/>
</dbReference>
<proteinExistence type="predicted"/>
<evidence type="ECO:0000256" key="1">
    <source>
        <dbReference type="SAM" id="Coils"/>
    </source>
</evidence>
<reference evidence="2 3" key="1">
    <citation type="submission" date="2019-08" db="EMBL/GenBank/DDBJ databases">
        <authorList>
            <person name="Alioto T."/>
            <person name="Alioto T."/>
            <person name="Gomez Garrido J."/>
        </authorList>
    </citation>
    <scope>NUCLEOTIDE SEQUENCE [LARGE SCALE GENOMIC DNA]</scope>
</reference>
<sequence>MSTKTNNCVNHKNDCNAEDNINANLECCLREQDMKEYMLNEVILEKEELKNQLNNASKFVNDMLEKNKVLVKELHQNYNNLFNKYRMKTKDLDDSKNNNECLNVKIGGLMKNNESLKCHLKERDAGNKYLEEKICKLEKCLNEEKQTTACLKDQNQNQLRCLEQKSEELTKVTQKLNEKTDELNKEKEVTRKLIPKLDDCMRRIDKLKLQELQQIKNLDMLKTEVEIEQNRNKECNQLVCVQKNNIQELKEGLDKCNRKIAMLNQAMEKEKLQADSFIGKLRKEKCNIEKERGNLEKEVKERKKELEKLESEKEHLKTSTKELKCKLDTVIKNSDEKEKLSMEKFEKIQTETNNLKTDLNVKCQLVVELEDKLSETKKMHKCEAEKAHNLKIQLDNLKHKQNIMKSSSNKCSGKSPATDDSNSNLMISRVNDVLVNSKLDCERITSSAKSPSMMDSSMDDFEDKNQVFEKLISKCNSLVNYFSK</sequence>
<feature type="coiled-coil region" evidence="1">
    <location>
        <begin position="152"/>
        <end position="189"/>
    </location>
</feature>
<accession>A0A5E4NF70</accession>
<feature type="coiled-coil region" evidence="1">
    <location>
        <begin position="39"/>
        <end position="66"/>
    </location>
</feature>
<dbReference type="OrthoDB" id="6640181at2759"/>
<keyword evidence="3" id="KW-1185">Reference proteome</keyword>
<gene>
    <name evidence="2" type="ORF">CINCED_3A010024</name>
</gene>
<feature type="coiled-coil region" evidence="1">
    <location>
        <begin position="218"/>
        <end position="326"/>
    </location>
</feature>
<organism evidence="2 3">
    <name type="scientific">Cinara cedri</name>
    <dbReference type="NCBI Taxonomy" id="506608"/>
    <lineage>
        <taxon>Eukaryota</taxon>
        <taxon>Metazoa</taxon>
        <taxon>Ecdysozoa</taxon>
        <taxon>Arthropoda</taxon>
        <taxon>Hexapoda</taxon>
        <taxon>Insecta</taxon>
        <taxon>Pterygota</taxon>
        <taxon>Neoptera</taxon>
        <taxon>Paraneoptera</taxon>
        <taxon>Hemiptera</taxon>
        <taxon>Sternorrhyncha</taxon>
        <taxon>Aphidomorpha</taxon>
        <taxon>Aphidoidea</taxon>
        <taxon>Aphididae</taxon>
        <taxon>Lachninae</taxon>
        <taxon>Cinara</taxon>
    </lineage>
</organism>
<evidence type="ECO:0000313" key="2">
    <source>
        <dbReference type="EMBL" id="VVC42357.1"/>
    </source>
</evidence>
<dbReference type="EMBL" id="CABPRJ010001948">
    <property type="protein sequence ID" value="VVC42357.1"/>
    <property type="molecule type" value="Genomic_DNA"/>
</dbReference>
<keyword evidence="1" id="KW-0175">Coiled coil</keyword>